<dbReference type="VEuPathDB" id="FungiDB:RhiirA1_402464"/>
<gene>
    <name evidence="1" type="ORF">RhiirC2_719665</name>
</gene>
<name>A0A2N1MDD5_9GLOM</name>
<proteinExistence type="predicted"/>
<organism evidence="1 2">
    <name type="scientific">Rhizophagus irregularis</name>
    <dbReference type="NCBI Taxonomy" id="588596"/>
    <lineage>
        <taxon>Eukaryota</taxon>
        <taxon>Fungi</taxon>
        <taxon>Fungi incertae sedis</taxon>
        <taxon>Mucoromycota</taxon>
        <taxon>Glomeromycotina</taxon>
        <taxon>Glomeromycetes</taxon>
        <taxon>Glomerales</taxon>
        <taxon>Glomeraceae</taxon>
        <taxon>Rhizophagus</taxon>
    </lineage>
</organism>
<dbReference type="PANTHER" id="PTHR46579:SF2">
    <property type="entry name" value="C2H2-TYPE DOMAIN-CONTAINING PROTEIN"/>
    <property type="match status" value="1"/>
</dbReference>
<evidence type="ECO:0008006" key="3">
    <source>
        <dbReference type="Google" id="ProtNLM"/>
    </source>
</evidence>
<dbReference type="VEuPathDB" id="FungiDB:RhiirFUN_004535"/>
<reference evidence="1 2" key="1">
    <citation type="submission" date="2016-04" db="EMBL/GenBank/DDBJ databases">
        <title>Genome analyses suggest a sexual origin of heterokaryosis in a supposedly ancient asexual fungus.</title>
        <authorList>
            <person name="Ropars J."/>
            <person name="Sedzielewska K."/>
            <person name="Noel J."/>
            <person name="Charron P."/>
            <person name="Farinelli L."/>
            <person name="Marton T."/>
            <person name="Kruger M."/>
            <person name="Pelin A."/>
            <person name="Brachmann A."/>
            <person name="Corradi N."/>
        </authorList>
    </citation>
    <scope>NUCLEOTIDE SEQUENCE [LARGE SCALE GENOMIC DNA]</scope>
    <source>
        <strain evidence="1 2">C2</strain>
    </source>
</reference>
<accession>A0A2N1MDD5</accession>
<evidence type="ECO:0000313" key="1">
    <source>
        <dbReference type="EMBL" id="PKK59651.1"/>
    </source>
</evidence>
<evidence type="ECO:0000313" key="2">
    <source>
        <dbReference type="Proteomes" id="UP000233469"/>
    </source>
</evidence>
<reference evidence="1 2" key="2">
    <citation type="submission" date="2017-10" db="EMBL/GenBank/DDBJ databases">
        <title>Extensive intraspecific genome diversity in a model arbuscular mycorrhizal fungus.</title>
        <authorList>
            <person name="Chen E.C.H."/>
            <person name="Morin E."/>
            <person name="Baudet D."/>
            <person name="Noel J."/>
            <person name="Ndikumana S."/>
            <person name="Charron P."/>
            <person name="St-Onge C."/>
            <person name="Giorgi J."/>
            <person name="Grigoriev I.V."/>
            <person name="Roux C."/>
            <person name="Martin F.M."/>
            <person name="Corradi N."/>
        </authorList>
    </citation>
    <scope>NUCLEOTIDE SEQUENCE [LARGE SCALE GENOMIC DNA]</scope>
    <source>
        <strain evidence="1 2">C2</strain>
    </source>
</reference>
<comment type="caution">
    <text evidence="1">The sequence shown here is derived from an EMBL/GenBank/DDBJ whole genome shotgun (WGS) entry which is preliminary data.</text>
</comment>
<dbReference type="AlphaFoldDB" id="A0A2N1MDD5"/>
<dbReference type="Proteomes" id="UP000233469">
    <property type="component" value="Unassembled WGS sequence"/>
</dbReference>
<dbReference type="VEuPathDB" id="FungiDB:RhiirFUN_015835"/>
<sequence length="461" mass="53499">MKCHRCEKRSTYSEVYKKTHYGGMQEYDKWVTNPINPSLHRQYAHEWLQCNSKSSRDTHFKEHGVRWSELLRLPYMDPIRFAVVDPMHCLFLGIAKWIIKSIFINQNKLSMEQLRIAQKRMDYIELPSDIGRIPPKIAIGNEGFSNLTADQWKTFIMIYSTPILWDMLDNNDRKILGHFVRACNLLVARFITEDDLREAQERLKDMAHLIERTYGPEFITSNIHLALHIPDCCCDYGSIYSFWLFPYERLNGYIEQNEILGFMDLVIDQHARLQIGAEIFGSMISGHQEKNVTILAKWKASNDDSVDIYPGDVQYYFEHTLRLPEGPRKHLLAYVKWYKSAPSSDIRFKHRFIEPEISNTELWQAEYFQEGNPDGHPIHSPNNYDIRFFNELSDEFWLQTSYAGRTCSREWIDGPIGIGNNASVIPEAVAAAATAAAVAAAIRGGEEEIEEEEIGIKNLYN</sequence>
<dbReference type="PANTHER" id="PTHR46579">
    <property type="entry name" value="F5/8 TYPE C DOMAIN-CONTAINING PROTEIN-RELATED"/>
    <property type="match status" value="1"/>
</dbReference>
<protein>
    <recommendedName>
        <fullName evidence="3">Transposase domain-containing protein</fullName>
    </recommendedName>
</protein>
<dbReference type="EMBL" id="LLXL01002941">
    <property type="protein sequence ID" value="PKK59651.1"/>
    <property type="molecule type" value="Genomic_DNA"/>
</dbReference>